<comment type="cofactor">
    <cofactor evidence="2">
        <name>Mg(2+)</name>
        <dbReference type="ChEBI" id="CHEBI:18420"/>
    </cofactor>
</comment>
<dbReference type="Pfam" id="PF14709">
    <property type="entry name" value="DND1_DSRM"/>
    <property type="match status" value="2"/>
</dbReference>
<evidence type="ECO:0000256" key="6">
    <source>
        <dbReference type="ARBA" id="ARBA00022741"/>
    </source>
</evidence>
<evidence type="ECO:0000313" key="22">
    <source>
        <dbReference type="Proteomes" id="UP001291926"/>
    </source>
</evidence>
<dbReference type="SMART" id="SM00949">
    <property type="entry name" value="PAZ"/>
    <property type="match status" value="2"/>
</dbReference>
<feature type="domain" description="DRBM" evidence="16">
    <location>
        <begin position="2670"/>
        <end position="2705"/>
    </location>
</feature>
<evidence type="ECO:0000256" key="8">
    <source>
        <dbReference type="ARBA" id="ARBA00022801"/>
    </source>
</evidence>
<dbReference type="InterPro" id="IPR000999">
    <property type="entry name" value="RNase_III_dom"/>
</dbReference>
<feature type="region of interest" description="Disordered" evidence="15">
    <location>
        <begin position="2707"/>
        <end position="2726"/>
    </location>
</feature>
<dbReference type="CDD" id="cd00593">
    <property type="entry name" value="RIBOc"/>
    <property type="match status" value="4"/>
</dbReference>
<keyword evidence="7" id="KW-0255">Endonuclease</keyword>
<evidence type="ECO:0000256" key="3">
    <source>
        <dbReference type="ARBA" id="ARBA00022722"/>
    </source>
</evidence>
<feature type="compositionally biased region" description="Basic and acidic residues" evidence="15">
    <location>
        <begin position="129"/>
        <end position="159"/>
    </location>
</feature>
<evidence type="ECO:0000256" key="12">
    <source>
        <dbReference type="ARBA" id="ARBA00023211"/>
    </source>
</evidence>
<feature type="compositionally biased region" description="Basic and acidic residues" evidence="15">
    <location>
        <begin position="251"/>
        <end position="269"/>
    </location>
</feature>
<dbReference type="CDD" id="cd18034">
    <property type="entry name" value="DEXHc_dicer"/>
    <property type="match status" value="1"/>
</dbReference>
<dbReference type="InterPro" id="IPR014001">
    <property type="entry name" value="Helicase_ATP-bd"/>
</dbReference>
<evidence type="ECO:0000256" key="7">
    <source>
        <dbReference type="ARBA" id="ARBA00022759"/>
    </source>
</evidence>
<dbReference type="PROSITE" id="PS50821">
    <property type="entry name" value="PAZ"/>
    <property type="match status" value="2"/>
</dbReference>
<feature type="region of interest" description="Disordered" evidence="15">
    <location>
        <begin position="237"/>
        <end position="269"/>
    </location>
</feature>
<feature type="domain" description="PAZ" evidence="18">
    <location>
        <begin position="1147"/>
        <end position="1274"/>
    </location>
</feature>
<dbReference type="InterPro" id="IPR036085">
    <property type="entry name" value="PAZ_dom_sf"/>
</dbReference>
<feature type="domain" description="DRBM" evidence="16">
    <location>
        <begin position="2728"/>
        <end position="2803"/>
    </location>
</feature>
<dbReference type="Pfam" id="PF00271">
    <property type="entry name" value="Helicase_C"/>
    <property type="match status" value="1"/>
</dbReference>
<dbReference type="PROSITE" id="PS00517">
    <property type="entry name" value="RNASE_3_1"/>
    <property type="match status" value="2"/>
</dbReference>
<dbReference type="SUPFAM" id="SSF54768">
    <property type="entry name" value="dsRNA-binding domain-like"/>
    <property type="match status" value="4"/>
</dbReference>
<feature type="domain" description="PAZ" evidence="18">
    <location>
        <begin position="2107"/>
        <end position="2234"/>
    </location>
</feature>
<dbReference type="PANTHER" id="PTHR14950:SF37">
    <property type="entry name" value="ENDORIBONUCLEASE DICER"/>
    <property type="match status" value="1"/>
</dbReference>
<dbReference type="Gene3D" id="1.10.1520.10">
    <property type="entry name" value="Ribonuclease III domain"/>
    <property type="match status" value="4"/>
</dbReference>
<proteinExistence type="inferred from homology"/>
<keyword evidence="9" id="KW-0067">ATP-binding</keyword>
<dbReference type="SMART" id="SM00535">
    <property type="entry name" value="RIBOc"/>
    <property type="match status" value="4"/>
</dbReference>
<evidence type="ECO:0000259" key="19">
    <source>
        <dbReference type="PROSITE" id="PS51192"/>
    </source>
</evidence>
<dbReference type="SMART" id="SM00358">
    <property type="entry name" value="DSRM"/>
    <property type="match status" value="4"/>
</dbReference>
<feature type="compositionally biased region" description="Polar residues" evidence="15">
    <location>
        <begin position="108"/>
        <end position="126"/>
    </location>
</feature>
<feature type="compositionally biased region" description="Polar residues" evidence="15">
    <location>
        <begin position="85"/>
        <end position="99"/>
    </location>
</feature>
<evidence type="ECO:0000256" key="1">
    <source>
        <dbReference type="ARBA" id="ARBA00001936"/>
    </source>
</evidence>
<evidence type="ECO:0000256" key="11">
    <source>
        <dbReference type="ARBA" id="ARBA00022884"/>
    </source>
</evidence>
<keyword evidence="11 14" id="KW-0694">RNA-binding</keyword>
<feature type="domain" description="DRBM" evidence="16">
    <location>
        <begin position="1694"/>
        <end position="1757"/>
    </location>
</feature>
<dbReference type="PROSITE" id="PS51192">
    <property type="entry name" value="HELICASE_ATP_BIND_1"/>
    <property type="match status" value="1"/>
</dbReference>
<dbReference type="Gene3D" id="3.30.160.20">
    <property type="match status" value="3"/>
</dbReference>
<feature type="compositionally biased region" description="Basic and acidic residues" evidence="15">
    <location>
        <begin position="2707"/>
        <end position="2723"/>
    </location>
</feature>
<dbReference type="InterPro" id="IPR003100">
    <property type="entry name" value="PAZ_dom"/>
</dbReference>
<feature type="domain" description="RNase III" evidence="17">
    <location>
        <begin position="1520"/>
        <end position="1668"/>
    </location>
</feature>
<dbReference type="InterPro" id="IPR001650">
    <property type="entry name" value="Helicase_C-like"/>
</dbReference>
<evidence type="ECO:0000259" key="16">
    <source>
        <dbReference type="PROSITE" id="PS50137"/>
    </source>
</evidence>
<dbReference type="Pfam" id="PF00270">
    <property type="entry name" value="DEAD"/>
    <property type="match status" value="1"/>
</dbReference>
<dbReference type="PROSITE" id="PS51194">
    <property type="entry name" value="HELICASE_CTER"/>
    <property type="match status" value="1"/>
</dbReference>
<dbReference type="SMART" id="SM00487">
    <property type="entry name" value="DEXDc"/>
    <property type="match status" value="1"/>
</dbReference>
<keyword evidence="8" id="KW-0378">Hydrolase</keyword>
<dbReference type="InterPro" id="IPR014720">
    <property type="entry name" value="dsRBD_dom"/>
</dbReference>
<dbReference type="EMBL" id="JAYDYQ010002533">
    <property type="protein sequence ID" value="KAK4485709.1"/>
    <property type="molecule type" value="Genomic_DNA"/>
</dbReference>
<evidence type="ECO:0000256" key="9">
    <source>
        <dbReference type="ARBA" id="ARBA00022840"/>
    </source>
</evidence>
<dbReference type="Pfam" id="PF00035">
    <property type="entry name" value="dsrm"/>
    <property type="match status" value="1"/>
</dbReference>
<keyword evidence="22" id="KW-1185">Reference proteome</keyword>
<keyword evidence="4" id="KW-0479">Metal-binding</keyword>
<dbReference type="InterPro" id="IPR036389">
    <property type="entry name" value="RNase_III_sf"/>
</dbReference>
<feature type="domain" description="RNase III" evidence="17">
    <location>
        <begin position="1317"/>
        <end position="1479"/>
    </location>
</feature>
<keyword evidence="12" id="KW-0464">Manganese</keyword>
<evidence type="ECO:0000259" key="20">
    <source>
        <dbReference type="PROSITE" id="PS51194"/>
    </source>
</evidence>
<dbReference type="Gene3D" id="2.170.260.10">
    <property type="entry name" value="paz domain"/>
    <property type="match status" value="2"/>
</dbReference>
<sequence>MSNEGGDSGKVYPLDSDGRPSYWLDACEDVSCDDYFVDFEASATAAPTAEHEPKSQDGCHDSCFFGGIDQIFDTLKNGGDELPARTTSHCNNNVANDSRSSARKEDQYSVSRSGIMSSNGKRTPGSSARIKDEETVGGKRAREIGDSGQRYDKRARGSDPIKDRRIWDRAPGMKRNRGWDDIELDGQSRDQLRRRKPCNTGGWKDRDYKESRGYWERDKGTNELVFRSGSWESCRNRDEKVHTQNGNKSDGGSEEKNDNELKQKPPEEQARQYQLDVFEQAKKRNSIAFLETGAGKTLIAVLLMKSVSIELQKQNKKMLAVFLVPKVPLVYQQAEVIRERTGYQVGHYCGEMGQDFWDARRWQREFESKQVLVMTAQILLNILRHSIVKMESINLLILDECHHAVKKHPYSLVMSEFYHTTPKSKRPSVFGMTASPVNLKGVTSQVDCALKIRHLESKLDAVVCTIKDRKELEKHVPMPSEVVVEYDKAASLWSLHEQIKQMEQTVEETARSSTRRSKWQLLGARDAGAKEELRQVYGVAERTESDGAANLIQKLRAINYALGELGQWCAYKVALGFLTALQNDERANYQLDVKFQESYLHKVVSLLQCHLSEGAISENSTTGADMDDAAADANGPDDLEEGELTNSHVVSAGEHVDVIIGAAVADGKVTPKVQSLIKILLKYQHTEDFRAIVFVDRVVSALVLPKVLAELPSLSFVKSASLIGHNNSQEMRTSQMHDNLSRFRDGRVSVLVATSVAEEGLDIRQCNVVIRFDLAKTVLAYIQSRGRARKPGSDYILMVERGNLSHVAFLKNARNSEETLRKEAIERTDISHIKDTCSINPVDATDGTVYQVESTGAIAVCLAACKKLHEMGAFTDMLLPDKGIEGEANKVEQIDDGDPLPGTARHREFYPEGVADILQGEWILAGKGSADSKLFRLYMYSIKCETAGFSKDSLLTQVSDFAVLFGNELDVEVLSMSMDLFIARDVITKASLVFKGSIEIKEIQLTLLKSFHVRLMSIVLDVDVEPSNTPWDSAKAYLFVPLAGSTSADLISDIDWPLVENVTKTDAWRNPLQRARPDVFLGTNERTLGGDRREYGFGKLRNGMAFEQKSHPTYGIRGAVAQFDVVKASGLAPNRDAGEGPCQVDLTFGKLMIADSCIGAEDLVGRIVTAAHSGKRFYVDSVRFDMTAENSFPRKEGYLGPLEYSSYADYYKQKYGVDLMYKQQPLIRARGVSYCKNLLSPRFEHSEGHGGESGETAEKIYYVFLPPELCFLHPLPGRLVRGAQRLPSIMRRIESMLLAVQLKDIISYPIPTSKILEALTAASCQETFCYERAELLGDAYLKWVVSKFLFLKYPQKHEGQLTRMRQQMVSNMVLYQHALNKGLQSYIQADRFAPSRWAAPGVLPVFDEDTKDAESSFFDEEVGFDESLKTKKMNDDEYEEYEMEDGELESDSSSYRVLSGKTLADVVEALIGVYYVEGGENAANHLMRWIGIDIDFDLKEIDNSCRPSIVQENILRAIDFDALENSLNAKFNDRGLLVEAITHASRPSSGVSCYQRLEFVGDAVLDHLITRHLFFTYTDLPPGRLTDLRAAAVNNENFARVAVKHNLHAHLRHGSSSLEKQIRDFVKEVQYELLKPGFNSFGLGDCKAPKVLGDIFESIAGAIFLDSGCDTAVVWEVFQPLLNPIVTPETLPMHPVRELQERCQQQAEGLQYKATRSGNLATVEVYVDGVQVGIAHNPQKKMAQKLAARNALVALNEKKTAEAKQNKEDDEKEKNGNQTFTRQTLNDICLRRNWPMPLYRCVHEGGPAHAKKFTFAVRVNTTDKGWTDECIGNPMPSVKKAKDSAAVLLLELLNKCCYFVLLIRDGGYWDLRTSCLSMQGEWILAGKGSADSKLFRLYMYSIKCETAGFSKDSLLTQVSDFAVLFGNELDGEVLSMSMDLFIARDVITKASLVFKGSIEIKEIQLTLLKSFHVRLMSIVLDVDVEPSNTPWDSAKAYLFVPLAGSTSADLISDIDWPLVENVTKTDAWRNPLQRARPDVFLGTNERTLGGDRREYGFGKLRNGMAFEQKSHPTYGIRGAVAQFDVVKASGLAPNRDAGEGPCQVDLTFGKLMIADSCIGAEDLVGRIVTAAHSGKRFYVDSVRFDMTAENSFPRKEGYLGPLEYSSYADYYKQKYGVDLMYKQQPLIRARGVSYCKNLLSPRFEHSEGHGGESGETAEKIYYVFLPPELCFLHPLPGRLVRGAQRLPSIMRRIESMLLAVQLKDIISYPIPTSKILEALTAASCQETFCYERAELLGDAYLKWVVSKFLFLKYPQKHEGQLTRMRQQMVSNMVLYQHALNKGLQSYIQADRFAPSRWAAPGVLPVFDEDTKDAESSFFDEEVGFDESLKTKKMNDDEYEEYEMEDGELESDSSSYRVLSGKTLADVVEALIGVYYVEGGENAANHLMRWIGIDIDFDLKEIDNSCRPSIVQENILRAIDFDALENSLNAKFNDRGLLVEAITHASRPSSGVSCYQRLEFVGDAVLDHLITRHLFFTYTDLPPGRLTDLRAAAVNNENFARVAVKHNLHAHLRHGSSSLEKQIRDFVKEVQYELLKPGFNSFGLGDCKAPKVLGDIFESIAGAIFLDSGCDTAVVWEKLSRCILFENYKNDANNKLKVYSTKPLEVGNLATVEVYVDGVQVGIAHNPQKKMAQKLAARNALVALNEKKTAEAKQNKEDDEKEKNGNQTFTRQTLNDICLRRNWPMPLYRCVHEGGPAHAKKFTFAVRVNTTDKGWTDECIGNPMPSVKKAKDSAAVLLLELLNK</sequence>
<reference evidence="21 22" key="1">
    <citation type="journal article" date="2023" name="bioRxiv">
        <title>Genome report: Whole genome sequence and annotation of Penstemon davidsonii.</title>
        <authorList>
            <person name="Ostevik K.L."/>
            <person name="Alabady M."/>
            <person name="Zhang M."/>
            <person name="Rausher M.D."/>
        </authorList>
    </citation>
    <scope>NUCLEOTIDE SEQUENCE [LARGE SCALE GENOMIC DNA]</scope>
    <source>
        <strain evidence="21">DNT005</strain>
        <tissue evidence="21">Whole leaf</tissue>
    </source>
</reference>
<keyword evidence="6" id="KW-0547">Nucleotide-binding</keyword>
<feature type="region of interest" description="Disordered" evidence="15">
    <location>
        <begin position="1759"/>
        <end position="1778"/>
    </location>
</feature>
<feature type="region of interest" description="Disordered" evidence="15">
    <location>
        <begin position="79"/>
        <end position="159"/>
    </location>
</feature>
<name>A0ABR0D8V5_9LAMI</name>
<evidence type="ECO:0000256" key="2">
    <source>
        <dbReference type="ARBA" id="ARBA00001946"/>
    </source>
</evidence>
<accession>A0ABR0D8V5</accession>
<evidence type="ECO:0000256" key="4">
    <source>
        <dbReference type="ARBA" id="ARBA00022723"/>
    </source>
</evidence>
<dbReference type="CDD" id="cd18802">
    <property type="entry name" value="SF2_C_dicer"/>
    <property type="match status" value="1"/>
</dbReference>
<protein>
    <recommendedName>
        <fullName evidence="23">Dicer-like protein 1</fullName>
    </recommendedName>
</protein>
<evidence type="ECO:0000256" key="15">
    <source>
        <dbReference type="SAM" id="MobiDB-lite"/>
    </source>
</evidence>
<dbReference type="InterPro" id="IPR011545">
    <property type="entry name" value="DEAD/DEAH_box_helicase_dom"/>
</dbReference>
<evidence type="ECO:0000256" key="14">
    <source>
        <dbReference type="PROSITE-ProRule" id="PRU00266"/>
    </source>
</evidence>
<feature type="domain" description="RNase III" evidence="17">
    <location>
        <begin position="2277"/>
        <end position="2439"/>
    </location>
</feature>
<dbReference type="InterPro" id="IPR027417">
    <property type="entry name" value="P-loop_NTPase"/>
</dbReference>
<feature type="domain" description="Helicase C-terminal" evidence="20">
    <location>
        <begin position="676"/>
        <end position="845"/>
    </location>
</feature>
<dbReference type="Pfam" id="PF00636">
    <property type="entry name" value="Ribonuclease_3"/>
    <property type="match status" value="4"/>
</dbReference>
<gene>
    <name evidence="21" type="ORF">RD792_008355</name>
</gene>
<dbReference type="Pfam" id="PF02170">
    <property type="entry name" value="PAZ"/>
    <property type="match status" value="2"/>
</dbReference>
<comment type="similarity">
    <text evidence="13">Belongs to the helicase family. Dicer subfamily.</text>
</comment>
<keyword evidence="10" id="KW-0460">Magnesium</keyword>
<evidence type="ECO:0008006" key="23">
    <source>
        <dbReference type="Google" id="ProtNLM"/>
    </source>
</evidence>
<comment type="cofactor">
    <cofactor evidence="1">
        <name>Mn(2+)</name>
        <dbReference type="ChEBI" id="CHEBI:29035"/>
    </cofactor>
</comment>
<evidence type="ECO:0000256" key="5">
    <source>
        <dbReference type="ARBA" id="ARBA00022737"/>
    </source>
</evidence>
<evidence type="ECO:0000256" key="10">
    <source>
        <dbReference type="ARBA" id="ARBA00022842"/>
    </source>
</evidence>
<feature type="domain" description="DRBM" evidence="16">
    <location>
        <begin position="1780"/>
        <end position="1855"/>
    </location>
</feature>
<feature type="domain" description="Helicase ATP-binding" evidence="19">
    <location>
        <begin position="277"/>
        <end position="454"/>
    </location>
</feature>
<dbReference type="PROSITE" id="PS50137">
    <property type="entry name" value="DS_RBD"/>
    <property type="match status" value="4"/>
</dbReference>
<organism evidence="21 22">
    <name type="scientific">Penstemon davidsonii</name>
    <dbReference type="NCBI Taxonomy" id="160366"/>
    <lineage>
        <taxon>Eukaryota</taxon>
        <taxon>Viridiplantae</taxon>
        <taxon>Streptophyta</taxon>
        <taxon>Embryophyta</taxon>
        <taxon>Tracheophyta</taxon>
        <taxon>Spermatophyta</taxon>
        <taxon>Magnoliopsida</taxon>
        <taxon>eudicotyledons</taxon>
        <taxon>Gunneridae</taxon>
        <taxon>Pentapetalae</taxon>
        <taxon>asterids</taxon>
        <taxon>lamiids</taxon>
        <taxon>Lamiales</taxon>
        <taxon>Plantaginaceae</taxon>
        <taxon>Cheloneae</taxon>
        <taxon>Penstemon</taxon>
    </lineage>
</organism>
<feature type="compositionally biased region" description="Basic and acidic residues" evidence="15">
    <location>
        <begin position="1759"/>
        <end position="1775"/>
    </location>
</feature>
<evidence type="ECO:0000259" key="17">
    <source>
        <dbReference type="PROSITE" id="PS50142"/>
    </source>
</evidence>
<dbReference type="SUPFAM" id="SSF69065">
    <property type="entry name" value="RNase III domain-like"/>
    <property type="match status" value="4"/>
</dbReference>
<dbReference type="SUPFAM" id="SSF52540">
    <property type="entry name" value="P-loop containing nucleoside triphosphate hydrolases"/>
    <property type="match status" value="1"/>
</dbReference>
<keyword evidence="3" id="KW-0540">Nuclease</keyword>
<dbReference type="SUPFAM" id="SSF101690">
    <property type="entry name" value="PAZ domain"/>
    <property type="match status" value="2"/>
</dbReference>
<dbReference type="Proteomes" id="UP001291926">
    <property type="component" value="Unassembled WGS sequence"/>
</dbReference>
<evidence type="ECO:0000313" key="21">
    <source>
        <dbReference type="EMBL" id="KAK4485709.1"/>
    </source>
</evidence>
<dbReference type="PROSITE" id="PS50142">
    <property type="entry name" value="RNASE_3_2"/>
    <property type="match status" value="4"/>
</dbReference>
<dbReference type="PANTHER" id="PTHR14950">
    <property type="entry name" value="DICER-RELATED"/>
    <property type="match status" value="1"/>
</dbReference>
<dbReference type="CDD" id="cd19869">
    <property type="entry name" value="DSRM_DCL_plant"/>
    <property type="match status" value="2"/>
</dbReference>
<evidence type="ECO:0000259" key="18">
    <source>
        <dbReference type="PROSITE" id="PS50821"/>
    </source>
</evidence>
<evidence type="ECO:0000256" key="13">
    <source>
        <dbReference type="ARBA" id="ARBA00035116"/>
    </source>
</evidence>
<keyword evidence="5" id="KW-0677">Repeat</keyword>
<dbReference type="SMART" id="SM00490">
    <property type="entry name" value="HELICc"/>
    <property type="match status" value="1"/>
</dbReference>
<comment type="caution">
    <text evidence="21">The sequence shown here is derived from an EMBL/GenBank/DDBJ whole genome shotgun (WGS) entry which is preliminary data.</text>
</comment>
<feature type="domain" description="RNase III" evidence="17">
    <location>
        <begin position="2480"/>
        <end position="2628"/>
    </location>
</feature>
<dbReference type="Gene3D" id="3.40.50.300">
    <property type="entry name" value="P-loop containing nucleotide triphosphate hydrolases"/>
    <property type="match status" value="2"/>
</dbReference>